<sequence>MATPYNYHMLAPISEEVEESPNAETHESQTETYMPDCELFHLARYDPYSTLFPGKFHQNLNWAEEEDFREMEMLFDDPQSESALKITKDVSNDFDSGRHAE</sequence>
<keyword evidence="3" id="KW-1185">Reference proteome</keyword>
<feature type="region of interest" description="Disordered" evidence="1">
    <location>
        <begin position="79"/>
        <end position="101"/>
    </location>
</feature>
<reference evidence="2" key="1">
    <citation type="submission" date="2020-10" db="EMBL/GenBank/DDBJ databases">
        <authorList>
            <person name="Kikuchi T."/>
        </authorList>
    </citation>
    <scope>NUCLEOTIDE SEQUENCE</scope>
    <source>
        <strain evidence="2">NKZ352</strain>
    </source>
</reference>
<evidence type="ECO:0000313" key="3">
    <source>
        <dbReference type="Proteomes" id="UP000835052"/>
    </source>
</evidence>
<feature type="compositionally biased region" description="Basic and acidic residues" evidence="1">
    <location>
        <begin position="86"/>
        <end position="101"/>
    </location>
</feature>
<comment type="caution">
    <text evidence="2">The sequence shown here is derived from an EMBL/GenBank/DDBJ whole genome shotgun (WGS) entry which is preliminary data.</text>
</comment>
<evidence type="ECO:0000313" key="2">
    <source>
        <dbReference type="EMBL" id="CAD6185294.1"/>
    </source>
</evidence>
<dbReference type="Proteomes" id="UP000835052">
    <property type="component" value="Unassembled WGS sequence"/>
</dbReference>
<protein>
    <submittedName>
        <fullName evidence="2">Uncharacterized protein</fullName>
    </submittedName>
</protein>
<gene>
    <name evidence="2" type="ORF">CAUJ_LOCUS1213</name>
</gene>
<name>A0A8S1GQX1_9PELO</name>
<dbReference type="EMBL" id="CAJGYM010000002">
    <property type="protein sequence ID" value="CAD6185294.1"/>
    <property type="molecule type" value="Genomic_DNA"/>
</dbReference>
<organism evidence="2 3">
    <name type="scientific">Caenorhabditis auriculariae</name>
    <dbReference type="NCBI Taxonomy" id="2777116"/>
    <lineage>
        <taxon>Eukaryota</taxon>
        <taxon>Metazoa</taxon>
        <taxon>Ecdysozoa</taxon>
        <taxon>Nematoda</taxon>
        <taxon>Chromadorea</taxon>
        <taxon>Rhabditida</taxon>
        <taxon>Rhabditina</taxon>
        <taxon>Rhabditomorpha</taxon>
        <taxon>Rhabditoidea</taxon>
        <taxon>Rhabditidae</taxon>
        <taxon>Peloderinae</taxon>
        <taxon>Caenorhabditis</taxon>
    </lineage>
</organism>
<proteinExistence type="predicted"/>
<evidence type="ECO:0000256" key="1">
    <source>
        <dbReference type="SAM" id="MobiDB-lite"/>
    </source>
</evidence>
<dbReference type="AlphaFoldDB" id="A0A8S1GQX1"/>
<accession>A0A8S1GQX1</accession>